<accession>A0A4Y2L1X0</accession>
<evidence type="ECO:0000313" key="2">
    <source>
        <dbReference type="Proteomes" id="UP000499080"/>
    </source>
</evidence>
<gene>
    <name evidence="1" type="ORF">AVEN_257550_1</name>
</gene>
<proteinExistence type="predicted"/>
<comment type="caution">
    <text evidence="1">The sequence shown here is derived from an EMBL/GenBank/DDBJ whole genome shotgun (WGS) entry which is preliminary data.</text>
</comment>
<dbReference type="Proteomes" id="UP000499080">
    <property type="component" value="Unassembled WGS sequence"/>
</dbReference>
<dbReference type="AlphaFoldDB" id="A0A4Y2L1X0"/>
<organism evidence="1 2">
    <name type="scientific">Araneus ventricosus</name>
    <name type="common">Orbweaver spider</name>
    <name type="synonym">Epeira ventricosa</name>
    <dbReference type="NCBI Taxonomy" id="182803"/>
    <lineage>
        <taxon>Eukaryota</taxon>
        <taxon>Metazoa</taxon>
        <taxon>Ecdysozoa</taxon>
        <taxon>Arthropoda</taxon>
        <taxon>Chelicerata</taxon>
        <taxon>Arachnida</taxon>
        <taxon>Araneae</taxon>
        <taxon>Araneomorphae</taxon>
        <taxon>Entelegynae</taxon>
        <taxon>Araneoidea</taxon>
        <taxon>Araneidae</taxon>
        <taxon>Araneus</taxon>
    </lineage>
</organism>
<dbReference type="EMBL" id="BGPR01005280">
    <property type="protein sequence ID" value="GBN08661.1"/>
    <property type="molecule type" value="Genomic_DNA"/>
</dbReference>
<sequence length="112" mass="12322">MSTRSVGAHSGVSHSSVWRNLHEDESQLYHAQSVQSLSDGDYKHRGDSAGNYLNAGPTCLSQLRRNHVPDHSSSVSHHCLKRTLFQISGPSNSEKIVSEPSCKAIRRKLPGM</sequence>
<protein>
    <submittedName>
        <fullName evidence="1">Uncharacterized protein</fullName>
    </submittedName>
</protein>
<reference evidence="1 2" key="1">
    <citation type="journal article" date="2019" name="Sci. Rep.">
        <title>Orb-weaving spider Araneus ventricosus genome elucidates the spidroin gene catalogue.</title>
        <authorList>
            <person name="Kono N."/>
            <person name="Nakamura H."/>
            <person name="Ohtoshi R."/>
            <person name="Moran D.A.P."/>
            <person name="Shinohara A."/>
            <person name="Yoshida Y."/>
            <person name="Fujiwara M."/>
            <person name="Mori M."/>
            <person name="Tomita M."/>
            <person name="Arakawa K."/>
        </authorList>
    </citation>
    <scope>NUCLEOTIDE SEQUENCE [LARGE SCALE GENOMIC DNA]</scope>
</reference>
<name>A0A4Y2L1X0_ARAVE</name>
<keyword evidence="2" id="KW-1185">Reference proteome</keyword>
<evidence type="ECO:0000313" key="1">
    <source>
        <dbReference type="EMBL" id="GBN08661.1"/>
    </source>
</evidence>